<comment type="caution">
    <text evidence="1">The sequence shown here is derived from an EMBL/GenBank/DDBJ whole genome shotgun (WGS) entry which is preliminary data.</text>
</comment>
<dbReference type="InterPro" id="IPR032675">
    <property type="entry name" value="LRR_dom_sf"/>
</dbReference>
<gene>
    <name evidence="1" type="ORF">HK097_007266</name>
</gene>
<dbReference type="Gene3D" id="3.80.10.10">
    <property type="entry name" value="Ribonuclease Inhibitor"/>
    <property type="match status" value="1"/>
</dbReference>
<proteinExistence type="predicted"/>
<sequence length="370" mass="41680">MATCESPSRDFPGTLEHLTITSFPKHILTQIFNHIQPLKPFDWDHVKRLPHPSHRGRPYELHLGQVRQETVERGYELFLKDEERWEALRILEMNFTDGRGVWNVRVVKKVIGMVNFGGLRELAISGVFADCQDDVDATARAIVRAMEGCEELRLQKLSFSIGRYVMTSSAMLAMLAHLQRAPLKTLILRYYPLAVDDARLMVLPADLAFPRLRKVTLSNVAFPNFSTMGPKLESVCIGTSSNSVCTAIPPPFSFATLSNASSLITFNWIGSHFGVYDIPILPTVTQFEFRSQKFDRPPLIVDLAAVLSKFPAVTTLSVMNSSLTRAYTSADISALLISTSVRLRRFKCMVSDWDVANLKRGFRAQKSLER</sequence>
<dbReference type="AlphaFoldDB" id="A0AAD5SDR5"/>
<dbReference type="Proteomes" id="UP001212841">
    <property type="component" value="Unassembled WGS sequence"/>
</dbReference>
<keyword evidence="2" id="KW-1185">Reference proteome</keyword>
<evidence type="ECO:0008006" key="3">
    <source>
        <dbReference type="Google" id="ProtNLM"/>
    </source>
</evidence>
<feature type="non-terminal residue" evidence="1">
    <location>
        <position position="370"/>
    </location>
</feature>
<accession>A0AAD5SDR5</accession>
<reference evidence="1" key="1">
    <citation type="submission" date="2020-05" db="EMBL/GenBank/DDBJ databases">
        <title>Phylogenomic resolution of chytrid fungi.</title>
        <authorList>
            <person name="Stajich J.E."/>
            <person name="Amses K."/>
            <person name="Simmons R."/>
            <person name="Seto K."/>
            <person name="Myers J."/>
            <person name="Bonds A."/>
            <person name="Quandt C.A."/>
            <person name="Barry K."/>
            <person name="Liu P."/>
            <person name="Grigoriev I."/>
            <person name="Longcore J.E."/>
            <person name="James T.Y."/>
        </authorList>
    </citation>
    <scope>NUCLEOTIDE SEQUENCE</scope>
    <source>
        <strain evidence="1">JEL0318</strain>
    </source>
</reference>
<dbReference type="EMBL" id="JADGJD010000365">
    <property type="protein sequence ID" value="KAJ3051721.1"/>
    <property type="molecule type" value="Genomic_DNA"/>
</dbReference>
<name>A0AAD5SDR5_9FUNG</name>
<evidence type="ECO:0000313" key="1">
    <source>
        <dbReference type="EMBL" id="KAJ3051721.1"/>
    </source>
</evidence>
<evidence type="ECO:0000313" key="2">
    <source>
        <dbReference type="Proteomes" id="UP001212841"/>
    </source>
</evidence>
<organism evidence="1 2">
    <name type="scientific">Rhizophlyctis rosea</name>
    <dbReference type="NCBI Taxonomy" id="64517"/>
    <lineage>
        <taxon>Eukaryota</taxon>
        <taxon>Fungi</taxon>
        <taxon>Fungi incertae sedis</taxon>
        <taxon>Chytridiomycota</taxon>
        <taxon>Chytridiomycota incertae sedis</taxon>
        <taxon>Chytridiomycetes</taxon>
        <taxon>Rhizophlyctidales</taxon>
        <taxon>Rhizophlyctidaceae</taxon>
        <taxon>Rhizophlyctis</taxon>
    </lineage>
</organism>
<protein>
    <recommendedName>
        <fullName evidence="3">F-box domain-containing protein</fullName>
    </recommendedName>
</protein>